<dbReference type="EMBL" id="KV784357">
    <property type="protein sequence ID" value="OEU17870.1"/>
    <property type="molecule type" value="Genomic_DNA"/>
</dbReference>
<name>A0A1E7FI69_9STRA</name>
<dbReference type="KEGG" id="fcy:FRACYDRAFT_238298"/>
<dbReference type="OrthoDB" id="43511at2759"/>
<proteinExistence type="predicted"/>
<gene>
    <name evidence="3" type="ORF">FRACYDRAFT_238298</name>
</gene>
<keyword evidence="2" id="KW-1133">Transmembrane helix</keyword>
<dbReference type="Proteomes" id="UP000095751">
    <property type="component" value="Unassembled WGS sequence"/>
</dbReference>
<dbReference type="Gene3D" id="3.90.1720.10">
    <property type="entry name" value="endopeptidase domain like (from Nostoc punctiforme)"/>
    <property type="match status" value="1"/>
</dbReference>
<feature type="region of interest" description="Disordered" evidence="1">
    <location>
        <begin position="1"/>
        <end position="29"/>
    </location>
</feature>
<accession>A0A1E7FI69</accession>
<dbReference type="AlphaFoldDB" id="A0A1E7FI69"/>
<dbReference type="InParanoid" id="A0A1E7FI69"/>
<evidence type="ECO:0000256" key="2">
    <source>
        <dbReference type="SAM" id="Phobius"/>
    </source>
</evidence>
<protein>
    <recommendedName>
        <fullName evidence="5">LRAT domain-containing protein</fullName>
    </recommendedName>
</protein>
<evidence type="ECO:0008006" key="5">
    <source>
        <dbReference type="Google" id="ProtNLM"/>
    </source>
</evidence>
<keyword evidence="2" id="KW-0812">Transmembrane</keyword>
<sequence>MATSGKDNHSNEVVSINFDYDRDDDDELSEGEEGIIRELLTTTMKKSKQIVAATTDQLLKEYDDDDHHSDDDELSEGEEEIIDELKICSETTATLLSVIMKSSQSSLAAPNKKKKKVLEKQQDDDEIELSSIKTTTDPNKPPASNFPSFCPFIPGDHVYQWYKVAGIPLYHHHGIVMKVYWDDVENLWMLCISDFSNISLHEKASTSSGGSNMLSNPFNSNKAAPGGWRTYVSPVTGWIKVIYRATFWELVKNPSPGTSTGNECDPSVLVLSRVLFLQEYSVTVLDMPYHWAYNNCETAAVWCKTGKWCTLQALCAAVATTEITALTTAPAAVLVATQPYAIPIVAAFGVLAIGLPTVIMHRTKKKWNKTTDMLNDTYNLGVGISCSSMINNEMVKKKVIRL</sequence>
<evidence type="ECO:0000256" key="1">
    <source>
        <dbReference type="SAM" id="MobiDB-lite"/>
    </source>
</evidence>
<evidence type="ECO:0000313" key="3">
    <source>
        <dbReference type="EMBL" id="OEU17870.1"/>
    </source>
</evidence>
<feature type="compositionally biased region" description="Basic and acidic residues" evidence="1">
    <location>
        <begin position="1"/>
        <end position="10"/>
    </location>
</feature>
<keyword evidence="2" id="KW-0472">Membrane</keyword>
<feature type="region of interest" description="Disordered" evidence="1">
    <location>
        <begin position="110"/>
        <end position="140"/>
    </location>
</feature>
<keyword evidence="4" id="KW-1185">Reference proteome</keyword>
<feature type="transmembrane region" description="Helical" evidence="2">
    <location>
        <begin position="340"/>
        <end position="359"/>
    </location>
</feature>
<organism evidence="3 4">
    <name type="scientific">Fragilariopsis cylindrus CCMP1102</name>
    <dbReference type="NCBI Taxonomy" id="635003"/>
    <lineage>
        <taxon>Eukaryota</taxon>
        <taxon>Sar</taxon>
        <taxon>Stramenopiles</taxon>
        <taxon>Ochrophyta</taxon>
        <taxon>Bacillariophyta</taxon>
        <taxon>Bacillariophyceae</taxon>
        <taxon>Bacillariophycidae</taxon>
        <taxon>Bacillariales</taxon>
        <taxon>Bacillariaceae</taxon>
        <taxon>Fragilariopsis</taxon>
    </lineage>
</organism>
<reference evidence="3 4" key="1">
    <citation type="submission" date="2016-09" db="EMBL/GenBank/DDBJ databases">
        <title>Extensive genetic diversity and differential bi-allelic expression allows diatom success in the polar Southern Ocean.</title>
        <authorList>
            <consortium name="DOE Joint Genome Institute"/>
            <person name="Mock T."/>
            <person name="Otillar R.P."/>
            <person name="Strauss J."/>
            <person name="Dupont C."/>
            <person name="Frickenhaus S."/>
            <person name="Maumus F."/>
            <person name="Mcmullan M."/>
            <person name="Sanges R."/>
            <person name="Schmutz J."/>
            <person name="Toseland A."/>
            <person name="Valas R."/>
            <person name="Veluchamy A."/>
            <person name="Ward B.J."/>
            <person name="Allen A."/>
            <person name="Barry K."/>
            <person name="Falciatore A."/>
            <person name="Ferrante M."/>
            <person name="Fortunato A.E."/>
            <person name="Gloeckner G."/>
            <person name="Gruber A."/>
            <person name="Hipkin R."/>
            <person name="Janech M."/>
            <person name="Kroth P."/>
            <person name="Leese F."/>
            <person name="Lindquist E."/>
            <person name="Lyon B.R."/>
            <person name="Martin J."/>
            <person name="Mayer C."/>
            <person name="Parker M."/>
            <person name="Quesneville H."/>
            <person name="Raymond J."/>
            <person name="Uhlig C."/>
            <person name="Valentin K.U."/>
            <person name="Worden A.Z."/>
            <person name="Armbrust E.V."/>
            <person name="Bowler C."/>
            <person name="Green B."/>
            <person name="Moulton V."/>
            <person name="Van Oosterhout C."/>
            <person name="Grigoriev I."/>
        </authorList>
    </citation>
    <scope>NUCLEOTIDE SEQUENCE [LARGE SCALE GENOMIC DNA]</scope>
    <source>
        <strain evidence="3 4">CCMP1102</strain>
    </source>
</reference>
<evidence type="ECO:0000313" key="4">
    <source>
        <dbReference type="Proteomes" id="UP000095751"/>
    </source>
</evidence>